<dbReference type="InterPro" id="IPR050113">
    <property type="entry name" value="Ub_conjugating_enzyme"/>
</dbReference>
<evidence type="ECO:0000256" key="2">
    <source>
        <dbReference type="SAM" id="Phobius"/>
    </source>
</evidence>
<comment type="caution">
    <text evidence="4">The sequence shown here is derived from an EMBL/GenBank/DDBJ whole genome shotgun (WGS) entry which is preliminary data.</text>
</comment>
<keyword evidence="2" id="KW-0472">Membrane</keyword>
<dbReference type="GO" id="GO:0061631">
    <property type="term" value="F:ubiquitin conjugating enzyme activity"/>
    <property type="evidence" value="ECO:0007669"/>
    <property type="project" value="UniProtKB-EC"/>
</dbReference>
<evidence type="ECO:0000256" key="1">
    <source>
        <dbReference type="ARBA" id="ARBA00022786"/>
    </source>
</evidence>
<dbReference type="Gene3D" id="3.10.110.10">
    <property type="entry name" value="Ubiquitin Conjugating Enzyme"/>
    <property type="match status" value="1"/>
</dbReference>
<evidence type="ECO:0000313" key="5">
    <source>
        <dbReference type="Proteomes" id="UP001479436"/>
    </source>
</evidence>
<organism evidence="4 5">
    <name type="scientific">Basidiobolus ranarum</name>
    <dbReference type="NCBI Taxonomy" id="34480"/>
    <lineage>
        <taxon>Eukaryota</taxon>
        <taxon>Fungi</taxon>
        <taxon>Fungi incertae sedis</taxon>
        <taxon>Zoopagomycota</taxon>
        <taxon>Entomophthoromycotina</taxon>
        <taxon>Basidiobolomycetes</taxon>
        <taxon>Basidiobolales</taxon>
        <taxon>Basidiobolaceae</taxon>
        <taxon>Basidiobolus</taxon>
    </lineage>
</organism>
<dbReference type="Proteomes" id="UP001479436">
    <property type="component" value="Unassembled WGS sequence"/>
</dbReference>
<name>A0ABR2X0S2_9FUNG</name>
<gene>
    <name evidence="4" type="primary">UBC6_1</name>
    <name evidence="4" type="ORF">K7432_002910</name>
</gene>
<dbReference type="SUPFAM" id="SSF54495">
    <property type="entry name" value="UBC-like"/>
    <property type="match status" value="1"/>
</dbReference>
<evidence type="ECO:0000313" key="4">
    <source>
        <dbReference type="EMBL" id="KAK9767375.1"/>
    </source>
</evidence>
<keyword evidence="4" id="KW-0808">Transferase</keyword>
<keyword evidence="4" id="KW-0012">Acyltransferase</keyword>
<dbReference type="SMART" id="SM00212">
    <property type="entry name" value="UBCc"/>
    <property type="match status" value="1"/>
</dbReference>
<feature type="domain" description="UBC core" evidence="3">
    <location>
        <begin position="5"/>
        <end position="162"/>
    </location>
</feature>
<dbReference type="EMBL" id="JASJQH010000082">
    <property type="protein sequence ID" value="KAK9767375.1"/>
    <property type="molecule type" value="Genomic_DNA"/>
</dbReference>
<dbReference type="InterPro" id="IPR000608">
    <property type="entry name" value="UBC"/>
</dbReference>
<dbReference type="Pfam" id="PF00179">
    <property type="entry name" value="UQ_con"/>
    <property type="match status" value="1"/>
</dbReference>
<dbReference type="PANTHER" id="PTHR24067">
    <property type="entry name" value="UBIQUITIN-CONJUGATING ENZYME E2"/>
    <property type="match status" value="1"/>
</dbReference>
<evidence type="ECO:0000259" key="3">
    <source>
        <dbReference type="PROSITE" id="PS50127"/>
    </source>
</evidence>
<keyword evidence="5" id="KW-1185">Reference proteome</keyword>
<keyword evidence="1" id="KW-0833">Ubl conjugation pathway</keyword>
<dbReference type="PROSITE" id="PS50127">
    <property type="entry name" value="UBC_2"/>
    <property type="match status" value="1"/>
</dbReference>
<keyword evidence="2" id="KW-1133">Transmembrane helix</keyword>
<proteinExistence type="predicted"/>
<feature type="transmembrane region" description="Helical" evidence="2">
    <location>
        <begin position="206"/>
        <end position="223"/>
    </location>
</feature>
<accession>A0ABR2X0S2</accession>
<dbReference type="InterPro" id="IPR016135">
    <property type="entry name" value="UBQ-conjugating_enzyme/RWD"/>
</dbReference>
<dbReference type="CDD" id="cd23799">
    <property type="entry name" value="UBCc_UBE2J"/>
    <property type="match status" value="1"/>
</dbReference>
<sequence>MASKAASKRLTKEYMAIQKSPIPFITTKPLEENVLEWHYVLTGPPDTPYQGGQYHGKVIFPSEYPFKPPSIRMITPSGRFKPNARICLSMSEFHPNTWNPAWSVSTILNGLLSFMVGDEETTGSVRTTDAVKRAFASKSHAYNYNNSKFRDVFPDLCVLSTPQTLANQISNPTEEGPDDHHRAEQLDHNANGNWNWLRLGDSWSKLVVFLFVCIYLLVSKIVARSY</sequence>
<dbReference type="EC" id="2.3.2.23" evidence="4"/>
<keyword evidence="2" id="KW-0812">Transmembrane</keyword>
<reference evidence="4 5" key="1">
    <citation type="submission" date="2023-04" db="EMBL/GenBank/DDBJ databases">
        <title>Genome of Basidiobolus ranarum AG-B5.</title>
        <authorList>
            <person name="Stajich J.E."/>
            <person name="Carter-House D."/>
            <person name="Gryganskyi A."/>
        </authorList>
    </citation>
    <scope>NUCLEOTIDE SEQUENCE [LARGE SCALE GENOMIC DNA]</scope>
    <source>
        <strain evidence="4 5">AG-B5</strain>
    </source>
</reference>
<protein>
    <submittedName>
        <fullName evidence="4">Ubiquitin-conjugating enzyme E2 6, variant 2</fullName>
        <ecNumber evidence="4">2.3.2.23</ecNumber>
    </submittedName>
</protein>